<dbReference type="Pfam" id="PF08284">
    <property type="entry name" value="RVP_2"/>
    <property type="match status" value="1"/>
</dbReference>
<dbReference type="PANTHER" id="PTHR37984">
    <property type="entry name" value="PROTEIN CBG26694"/>
    <property type="match status" value="1"/>
</dbReference>
<keyword evidence="2" id="KW-0548">Nucleotidyltransferase</keyword>
<dbReference type="InterPro" id="IPR043128">
    <property type="entry name" value="Rev_trsase/Diguanyl_cyclase"/>
</dbReference>
<keyword evidence="3" id="KW-0540">Nuclease</keyword>
<evidence type="ECO:0000259" key="8">
    <source>
        <dbReference type="Pfam" id="PF17919"/>
    </source>
</evidence>
<reference evidence="10" key="1">
    <citation type="submission" date="2025-08" db="UniProtKB">
        <authorList>
            <consortium name="RefSeq"/>
        </authorList>
    </citation>
    <scope>IDENTIFICATION</scope>
    <source>
        <tissue evidence="10">Seedling</tissue>
    </source>
</reference>
<evidence type="ECO:0000313" key="10">
    <source>
        <dbReference type="RefSeq" id="XP_060673303.1"/>
    </source>
</evidence>
<keyword evidence="4" id="KW-0378">Hydrolase</keyword>
<evidence type="ECO:0000256" key="1">
    <source>
        <dbReference type="ARBA" id="ARBA00022679"/>
    </source>
</evidence>
<dbReference type="SUPFAM" id="SSF56672">
    <property type="entry name" value="DNA/RNA polymerases"/>
    <property type="match status" value="1"/>
</dbReference>
<protein>
    <submittedName>
        <fullName evidence="10">Uncharacterized protein LOC132803788</fullName>
    </submittedName>
</protein>
<dbReference type="InterPro" id="IPR041577">
    <property type="entry name" value="RT_RNaseH_2"/>
</dbReference>
<dbReference type="InterPro" id="IPR050951">
    <property type="entry name" value="Retrovirus_Pol_polyprotein"/>
</dbReference>
<keyword evidence="5" id="KW-0511">Multifunctional enzyme</keyword>
<keyword evidence="1" id="KW-0808">Transferase</keyword>
<sequence>MVLSELQSLQVSTKSFQPSQDINPFSLEESSNTANKPNHHQLKLFFPKFDGEDPQGWVCKAEQYFEFQGVPANQQVTLASFHLEGLALQWHRWFMKFRGPVSWKEFTKAILLRFGPTEFEDPSESLTRLQQTTTVEAYQENFEKLSHRIDGLPESFLIGCFIAGLRDDIRLDAKIKHPPTLTEAIGVAHLIEERNLLQRKLPQFHRSPTPSTRTQENSTEGLLGPPPSQKSTSNITSTTFRRITPQETRERREKGLYYYCDEKFVSGHRCARPQLFMIGDDVETIEGNLEDTATEELEGTTPEISFHAIAGTNHPQTIRVIGQLQNKDLTVLIDGGSTHNFIDQAVVTKYGLPVEKSKKFHVMAANKDRIECAVLGVEWLTTPGPIETDYARLTMTFKQDGIIHTFQGVQQGLEVLSQKECQSSHGSVGLGTGFFLQLVATSATKKISTHPPELDRLLSKFPVVFQNPTTLPQQRSHDHRIQLLANNPPVNVRPYRYPHYQKAEIEKIVRELLQIGLIRPSHSLFSSPVLLVKKASGECWEEHLSHLHTVLSILAANHLFAKESKCVFGVTTVEYLGHIISSAEVSADPVKVQNFREWPTPSTIREVCGFLGLAGYYRKFIKHFGGIAPPLTKLLSKEGFHWTQECDVAFQQLKTALTTAPVLALPDFSQPFVIECDASGIGIGAVLSQNGRPLAYFSQARLVRTDQQSLKYLLEQRITTLAQARWLPKLLGYDYHIEYKHGNENQVADALSRVELNFISISTPQADWWSHL</sequence>
<dbReference type="InterPro" id="IPR043502">
    <property type="entry name" value="DNA/RNA_pol_sf"/>
</dbReference>
<dbReference type="PANTHER" id="PTHR37984:SF5">
    <property type="entry name" value="PROTEIN NYNRIN-LIKE"/>
    <property type="match status" value="1"/>
</dbReference>
<evidence type="ECO:0000256" key="3">
    <source>
        <dbReference type="ARBA" id="ARBA00022722"/>
    </source>
</evidence>
<dbReference type="Pfam" id="PF03732">
    <property type="entry name" value="Retrotrans_gag"/>
    <property type="match status" value="1"/>
</dbReference>
<dbReference type="Gene3D" id="2.40.70.10">
    <property type="entry name" value="Acid Proteases"/>
    <property type="match status" value="1"/>
</dbReference>
<dbReference type="Gene3D" id="3.10.10.10">
    <property type="entry name" value="HIV Type 1 Reverse Transcriptase, subunit A, domain 1"/>
    <property type="match status" value="1"/>
</dbReference>
<evidence type="ECO:0000256" key="5">
    <source>
        <dbReference type="ARBA" id="ARBA00023268"/>
    </source>
</evidence>
<dbReference type="CDD" id="cd09274">
    <property type="entry name" value="RNase_HI_RT_Ty3"/>
    <property type="match status" value="1"/>
</dbReference>
<dbReference type="Pfam" id="PF17919">
    <property type="entry name" value="RT_RNaseH_2"/>
    <property type="match status" value="1"/>
</dbReference>
<dbReference type="InterPro" id="IPR021109">
    <property type="entry name" value="Peptidase_aspartic_dom_sf"/>
</dbReference>
<feature type="compositionally biased region" description="Polar residues" evidence="6">
    <location>
        <begin position="206"/>
        <end position="220"/>
    </location>
</feature>
<dbReference type="InterPro" id="IPR005162">
    <property type="entry name" value="Retrotrans_gag_dom"/>
</dbReference>
<evidence type="ECO:0000256" key="4">
    <source>
        <dbReference type="ARBA" id="ARBA00022759"/>
    </source>
</evidence>
<evidence type="ECO:0000259" key="7">
    <source>
        <dbReference type="Pfam" id="PF03732"/>
    </source>
</evidence>
<feature type="domain" description="Retrotransposon gag" evidence="7">
    <location>
        <begin position="78"/>
        <end position="167"/>
    </location>
</feature>
<keyword evidence="9" id="KW-1185">Reference proteome</keyword>
<evidence type="ECO:0000256" key="2">
    <source>
        <dbReference type="ARBA" id="ARBA00022695"/>
    </source>
</evidence>
<keyword evidence="4" id="KW-0255">Endonuclease</keyword>
<evidence type="ECO:0000256" key="6">
    <source>
        <dbReference type="SAM" id="MobiDB-lite"/>
    </source>
</evidence>
<evidence type="ECO:0000313" key="9">
    <source>
        <dbReference type="Proteomes" id="UP001652623"/>
    </source>
</evidence>
<dbReference type="GeneID" id="132803788"/>
<feature type="region of interest" description="Disordered" evidence="6">
    <location>
        <begin position="201"/>
        <end position="248"/>
    </location>
</feature>
<dbReference type="RefSeq" id="XP_060673303.1">
    <property type="nucleotide sequence ID" value="XM_060817320.1"/>
</dbReference>
<organism evidence="9 10">
    <name type="scientific">Ziziphus jujuba</name>
    <name type="common">Chinese jujube</name>
    <name type="synonym">Ziziphus sativa</name>
    <dbReference type="NCBI Taxonomy" id="326968"/>
    <lineage>
        <taxon>Eukaryota</taxon>
        <taxon>Viridiplantae</taxon>
        <taxon>Streptophyta</taxon>
        <taxon>Embryophyta</taxon>
        <taxon>Tracheophyta</taxon>
        <taxon>Spermatophyta</taxon>
        <taxon>Magnoliopsida</taxon>
        <taxon>eudicotyledons</taxon>
        <taxon>Gunneridae</taxon>
        <taxon>Pentapetalae</taxon>
        <taxon>rosids</taxon>
        <taxon>fabids</taxon>
        <taxon>Rosales</taxon>
        <taxon>Rhamnaceae</taxon>
        <taxon>Paliureae</taxon>
        <taxon>Ziziphus</taxon>
    </lineage>
</organism>
<dbReference type="Gene3D" id="3.30.70.270">
    <property type="match status" value="2"/>
</dbReference>
<name>A0ABM4A999_ZIZJJ</name>
<dbReference type="Proteomes" id="UP001652623">
    <property type="component" value="Chromosome 5"/>
</dbReference>
<accession>A0ABM4A999</accession>
<gene>
    <name evidence="10" type="primary">LOC132803788</name>
</gene>
<feature type="compositionally biased region" description="Polar residues" evidence="6">
    <location>
        <begin position="229"/>
        <end position="241"/>
    </location>
</feature>
<proteinExistence type="predicted"/>
<dbReference type="CDD" id="cd00303">
    <property type="entry name" value="retropepsin_like"/>
    <property type="match status" value="1"/>
</dbReference>
<feature type="domain" description="Reverse transcriptase/retrotransposon-derived protein RNase H-like" evidence="8">
    <location>
        <begin position="642"/>
        <end position="700"/>
    </location>
</feature>